<evidence type="ECO:0000313" key="3">
    <source>
        <dbReference type="Proteomes" id="UP000708208"/>
    </source>
</evidence>
<name>A0A8J2P7X0_9HEXA</name>
<keyword evidence="3" id="KW-1185">Reference proteome</keyword>
<gene>
    <name evidence="2" type="ORF">AFUS01_LOCUS23616</name>
</gene>
<dbReference type="Pfam" id="PF00651">
    <property type="entry name" value="BTB"/>
    <property type="match status" value="1"/>
</dbReference>
<dbReference type="EMBL" id="CAJVCH010286284">
    <property type="protein sequence ID" value="CAG7784963.1"/>
    <property type="molecule type" value="Genomic_DNA"/>
</dbReference>
<dbReference type="OrthoDB" id="6415400at2759"/>
<accession>A0A8J2P7X0</accession>
<dbReference type="PROSITE" id="PS50097">
    <property type="entry name" value="BTB"/>
    <property type="match status" value="1"/>
</dbReference>
<feature type="domain" description="BTB" evidence="1">
    <location>
        <begin position="76"/>
        <end position="150"/>
    </location>
</feature>
<reference evidence="2" key="1">
    <citation type="submission" date="2021-06" db="EMBL/GenBank/DDBJ databases">
        <authorList>
            <person name="Hodson N. C."/>
            <person name="Mongue J. A."/>
            <person name="Jaron S. K."/>
        </authorList>
    </citation>
    <scope>NUCLEOTIDE SEQUENCE</scope>
</reference>
<organism evidence="2 3">
    <name type="scientific">Allacma fusca</name>
    <dbReference type="NCBI Taxonomy" id="39272"/>
    <lineage>
        <taxon>Eukaryota</taxon>
        <taxon>Metazoa</taxon>
        <taxon>Ecdysozoa</taxon>
        <taxon>Arthropoda</taxon>
        <taxon>Hexapoda</taxon>
        <taxon>Collembola</taxon>
        <taxon>Symphypleona</taxon>
        <taxon>Sminthuridae</taxon>
        <taxon>Allacma</taxon>
    </lineage>
</organism>
<proteinExistence type="predicted"/>
<dbReference type="Proteomes" id="UP000708208">
    <property type="component" value="Unassembled WGS sequence"/>
</dbReference>
<evidence type="ECO:0000259" key="1">
    <source>
        <dbReference type="PROSITE" id="PS50097"/>
    </source>
</evidence>
<protein>
    <recommendedName>
        <fullName evidence="1">BTB domain-containing protein</fullName>
    </recommendedName>
</protein>
<sequence length="157" mass="17644">MNPFRPECYKSGKNILIFLQRRRSMKGDLRLKPITGGKREQAVLLTVKIVTEMESAGGMAVPAIPFGLCYGEEAGCDIIFLAGRDDDIWRLPAHKFLLTRENPVFNAMLSPIYLPQETPSPHTIRITDVDGRALDNLLRSIYGANDNSKNENVRRVT</sequence>
<dbReference type="InterPro" id="IPR000210">
    <property type="entry name" value="BTB/POZ_dom"/>
</dbReference>
<evidence type="ECO:0000313" key="2">
    <source>
        <dbReference type="EMBL" id="CAG7784963.1"/>
    </source>
</evidence>
<comment type="caution">
    <text evidence="2">The sequence shown here is derived from an EMBL/GenBank/DDBJ whole genome shotgun (WGS) entry which is preliminary data.</text>
</comment>
<dbReference type="AlphaFoldDB" id="A0A8J2P7X0"/>